<evidence type="ECO:0000313" key="2">
    <source>
        <dbReference type="EMBL" id="AOH56117.1"/>
    </source>
</evidence>
<dbReference type="Proteomes" id="UP000077926">
    <property type="component" value="Chromosome"/>
</dbReference>
<dbReference type="STRING" id="264697.ABE28_017275"/>
<dbReference type="KEGG" id="bmur:ABE28_017275"/>
<dbReference type="EMBL" id="CP017080">
    <property type="protein sequence ID" value="AOH56117.1"/>
    <property type="molecule type" value="Genomic_DNA"/>
</dbReference>
<evidence type="ECO:0000256" key="1">
    <source>
        <dbReference type="SAM" id="Phobius"/>
    </source>
</evidence>
<keyword evidence="1" id="KW-0812">Transmembrane</keyword>
<name>A0A1B3XSC7_9BACI</name>
<proteinExistence type="predicted"/>
<feature type="transmembrane region" description="Helical" evidence="1">
    <location>
        <begin position="78"/>
        <end position="96"/>
    </location>
</feature>
<feature type="transmembrane region" description="Helical" evidence="1">
    <location>
        <begin position="29"/>
        <end position="47"/>
    </location>
</feature>
<gene>
    <name evidence="2" type="ORF">ABE28_017275</name>
</gene>
<keyword evidence="1" id="KW-0472">Membrane</keyword>
<feature type="transmembrane region" description="Helical" evidence="1">
    <location>
        <begin position="54"/>
        <end position="72"/>
    </location>
</feature>
<dbReference type="AlphaFoldDB" id="A0A1B3XSC7"/>
<sequence length="98" mass="11443">MKKIVSIVTLIVLYSFVLLTHNDTLEYDSIFYLSSSLFIFSLIFIFFLKTKEKINIFILIAFLNVSAIYLTVNFLIGIILFLAFIMILCFSIYSYLNK</sequence>
<protein>
    <submittedName>
        <fullName evidence="2">Uncharacterized protein</fullName>
    </submittedName>
</protein>
<organism evidence="2 3">
    <name type="scientific">Peribacillus muralis</name>
    <dbReference type="NCBI Taxonomy" id="264697"/>
    <lineage>
        <taxon>Bacteria</taxon>
        <taxon>Bacillati</taxon>
        <taxon>Bacillota</taxon>
        <taxon>Bacilli</taxon>
        <taxon>Bacillales</taxon>
        <taxon>Bacillaceae</taxon>
        <taxon>Peribacillus</taxon>
    </lineage>
</organism>
<evidence type="ECO:0000313" key="3">
    <source>
        <dbReference type="Proteomes" id="UP000077926"/>
    </source>
</evidence>
<keyword evidence="1" id="KW-1133">Transmembrane helix</keyword>
<reference evidence="2 3" key="1">
    <citation type="submission" date="2016-08" db="EMBL/GenBank/DDBJ databases">
        <title>Complete genome sequence of Bacillus muralis G25-68, a strain with toxicity to nematodes.</title>
        <authorList>
            <person name="Zheng Z."/>
        </authorList>
    </citation>
    <scope>NUCLEOTIDE SEQUENCE [LARGE SCALE GENOMIC DNA]</scope>
    <source>
        <strain evidence="2 3">G25-68</strain>
    </source>
</reference>
<accession>A0A1B3XSC7</accession>
<keyword evidence="3" id="KW-1185">Reference proteome</keyword>